<reference evidence="1 2" key="1">
    <citation type="journal article" date="2010" name="Int. J. Syst. Evol. Microbiol.">
        <title>Thiohalobacter thiocyanaticus gen. nov., sp. nov., a moderately halophilic, sulfur-oxidizing gammaproteobacterium from hypersaline lakes, that utilizes thiocyanate.</title>
        <authorList>
            <person name="Sorokin D.Y."/>
            <person name="Kovaleva O.L."/>
            <person name="Tourova T.P."/>
            <person name="Muyzer G."/>
        </authorList>
    </citation>
    <scope>NUCLEOTIDE SEQUENCE [LARGE SCALE GENOMIC DNA]</scope>
    <source>
        <strain evidence="1 2">Hrh1</strain>
    </source>
</reference>
<dbReference type="Gene3D" id="3.20.20.410">
    <property type="entry name" value="Protein of unknown function UPF0759"/>
    <property type="match status" value="1"/>
</dbReference>
<dbReference type="OrthoDB" id="9780310at2"/>
<protein>
    <submittedName>
        <fullName evidence="1">DUF72 domain-containing protein</fullName>
    </submittedName>
</protein>
<dbReference type="SUPFAM" id="SSF117396">
    <property type="entry name" value="TM1631-like"/>
    <property type="match status" value="1"/>
</dbReference>
<comment type="caution">
    <text evidence="1">The sequence shown here is derived from an EMBL/GenBank/DDBJ whole genome shotgun (WGS) entry which is preliminary data.</text>
</comment>
<dbReference type="RefSeq" id="WP_125182593.1">
    <property type="nucleotide sequence ID" value="NZ_QZMU01000002.1"/>
</dbReference>
<evidence type="ECO:0000313" key="2">
    <source>
        <dbReference type="Proteomes" id="UP000287798"/>
    </source>
</evidence>
<name>A0A426QE69_9GAMM</name>
<dbReference type="Pfam" id="PF01904">
    <property type="entry name" value="DUF72"/>
    <property type="match status" value="1"/>
</dbReference>
<keyword evidence="2" id="KW-1185">Reference proteome</keyword>
<sequence>MTGRIHIGTSGYQYRHWRGPVYPEKLPQRAWFEYYSRQFDTVEINNTFYRLPEADTFRRWRAAAPAGFVYALKLSRYLTHVKYLKDPHQPVQHFLERARLLAETLGPLLVQLPPHWRLNLQRLDGFIACLPAGYRWTLEFRHPDWLDERVFSRLRDAGIGLCIHDLIEDHPFVVTSSWLYLRYHGVDYGEAYSHQYLTAQARRLGQAQRSGTDIYAYFNNDRDGHAFHDAARLARYLGHRAPPVL</sequence>
<dbReference type="AlphaFoldDB" id="A0A426QE69"/>
<accession>A0A426QE69</accession>
<dbReference type="EMBL" id="QZMU01000002">
    <property type="protein sequence ID" value="RRQ20031.1"/>
    <property type="molecule type" value="Genomic_DNA"/>
</dbReference>
<evidence type="ECO:0000313" key="1">
    <source>
        <dbReference type="EMBL" id="RRQ20031.1"/>
    </source>
</evidence>
<dbReference type="PANTHER" id="PTHR30348:SF4">
    <property type="entry name" value="DUF72 DOMAIN-CONTAINING PROTEIN"/>
    <property type="match status" value="1"/>
</dbReference>
<gene>
    <name evidence="1" type="ORF">D6C00_14835</name>
</gene>
<dbReference type="Proteomes" id="UP000287798">
    <property type="component" value="Unassembled WGS sequence"/>
</dbReference>
<proteinExistence type="predicted"/>
<dbReference type="PANTHER" id="PTHR30348">
    <property type="entry name" value="UNCHARACTERIZED PROTEIN YECE"/>
    <property type="match status" value="1"/>
</dbReference>
<dbReference type="InterPro" id="IPR002763">
    <property type="entry name" value="DUF72"/>
</dbReference>
<dbReference type="InterPro" id="IPR036520">
    <property type="entry name" value="UPF0759_sf"/>
</dbReference>
<organism evidence="1 2">
    <name type="scientific">Thiohalobacter thiocyanaticus</name>
    <dbReference type="NCBI Taxonomy" id="585455"/>
    <lineage>
        <taxon>Bacteria</taxon>
        <taxon>Pseudomonadati</taxon>
        <taxon>Pseudomonadota</taxon>
        <taxon>Gammaproteobacteria</taxon>
        <taxon>Thiohalobacterales</taxon>
        <taxon>Thiohalobacteraceae</taxon>
        <taxon>Thiohalobacter</taxon>
    </lineage>
</organism>